<protein>
    <submittedName>
        <fullName evidence="1">Uncharacterized protein</fullName>
    </submittedName>
</protein>
<reference evidence="1" key="2">
    <citation type="journal article" date="2015" name="Fish Shellfish Immunol.">
        <title>Early steps in the European eel (Anguilla anguilla)-Vibrio vulnificus interaction in the gills: Role of the RtxA13 toxin.</title>
        <authorList>
            <person name="Callol A."/>
            <person name="Pajuelo D."/>
            <person name="Ebbesson L."/>
            <person name="Teles M."/>
            <person name="MacKenzie S."/>
            <person name="Amaro C."/>
        </authorList>
    </citation>
    <scope>NUCLEOTIDE SEQUENCE</scope>
</reference>
<sequence length="53" mass="6118">MVLARKGTTGKVISLDGYRLRTFMHARVICSCYQVVRYIFPRVAIKRMLAIIT</sequence>
<dbReference type="AlphaFoldDB" id="A0A0E9XPM3"/>
<proteinExistence type="predicted"/>
<reference evidence="1" key="1">
    <citation type="submission" date="2014-11" db="EMBL/GenBank/DDBJ databases">
        <authorList>
            <person name="Amaro Gonzalez C."/>
        </authorList>
    </citation>
    <scope>NUCLEOTIDE SEQUENCE</scope>
</reference>
<evidence type="ECO:0000313" key="1">
    <source>
        <dbReference type="EMBL" id="JAI04595.1"/>
    </source>
</evidence>
<accession>A0A0E9XPM3</accession>
<dbReference type="EMBL" id="GBXM01003983">
    <property type="protein sequence ID" value="JAI04595.1"/>
    <property type="molecule type" value="Transcribed_RNA"/>
</dbReference>
<name>A0A0E9XPM3_ANGAN</name>
<organism evidence="1">
    <name type="scientific">Anguilla anguilla</name>
    <name type="common">European freshwater eel</name>
    <name type="synonym">Muraena anguilla</name>
    <dbReference type="NCBI Taxonomy" id="7936"/>
    <lineage>
        <taxon>Eukaryota</taxon>
        <taxon>Metazoa</taxon>
        <taxon>Chordata</taxon>
        <taxon>Craniata</taxon>
        <taxon>Vertebrata</taxon>
        <taxon>Euteleostomi</taxon>
        <taxon>Actinopterygii</taxon>
        <taxon>Neopterygii</taxon>
        <taxon>Teleostei</taxon>
        <taxon>Anguilliformes</taxon>
        <taxon>Anguillidae</taxon>
        <taxon>Anguilla</taxon>
    </lineage>
</organism>